<evidence type="ECO:0000256" key="14">
    <source>
        <dbReference type="ARBA" id="ARBA00025766"/>
    </source>
</evidence>
<keyword evidence="7 15" id="KW-0227">DNA damage</keyword>
<comment type="function">
    <text evidence="15">May play a role in homeostasis or cellular differentiation in cells of neural, epithelial and germline origins. May also act as a death receptor-associated anti-apoptotic protein, which inhibits the mitochondrial apoptotic pathway.</text>
</comment>
<keyword evidence="5 15" id="KW-0053">Apoptosis</keyword>
<evidence type="ECO:0000256" key="3">
    <source>
        <dbReference type="ARBA" id="ARBA00022490"/>
    </source>
</evidence>
<keyword evidence="12 15" id="KW-0539">Nucleus</keyword>
<dbReference type="GO" id="GO:0070531">
    <property type="term" value="C:BRCA1-A complex"/>
    <property type="evidence" value="ECO:0007669"/>
    <property type="project" value="UniProtKB-UniRule"/>
</dbReference>
<evidence type="ECO:0000256" key="7">
    <source>
        <dbReference type="ARBA" id="ARBA00022763"/>
    </source>
</evidence>
<evidence type="ECO:0000256" key="8">
    <source>
        <dbReference type="ARBA" id="ARBA00022776"/>
    </source>
</evidence>
<protein>
    <recommendedName>
        <fullName evidence="2 15">BRISC and BRCA1-A complex member 2</fullName>
    </recommendedName>
</protein>
<dbReference type="GO" id="GO:0031593">
    <property type="term" value="F:polyubiquitin modification-dependent protein binding"/>
    <property type="evidence" value="ECO:0007669"/>
    <property type="project" value="UniProtKB-UniRule"/>
</dbReference>
<evidence type="ECO:0000256" key="4">
    <source>
        <dbReference type="ARBA" id="ARBA00022618"/>
    </source>
</evidence>
<keyword evidence="11 15" id="KW-0234">DNA repair</keyword>
<keyword evidence="17" id="KW-1185">Reference proteome</keyword>
<reference evidence="16" key="1">
    <citation type="submission" date="2021-01" db="UniProtKB">
        <authorList>
            <consortium name="EnsemblMetazoa"/>
        </authorList>
    </citation>
    <scope>IDENTIFICATION</scope>
</reference>
<evidence type="ECO:0000256" key="10">
    <source>
        <dbReference type="ARBA" id="ARBA00022853"/>
    </source>
</evidence>
<dbReference type="GO" id="GO:0006915">
    <property type="term" value="P:apoptotic process"/>
    <property type="evidence" value="ECO:0007669"/>
    <property type="project" value="UniProtKB-UniRule"/>
</dbReference>
<dbReference type="EnsemblMetazoa" id="XM_022800449">
    <property type="protein sequence ID" value="XP_022656184"/>
    <property type="gene ID" value="LOC111248318"/>
</dbReference>
<dbReference type="Pfam" id="PF06113">
    <property type="entry name" value="BRE"/>
    <property type="match status" value="1"/>
</dbReference>
<dbReference type="InParanoid" id="A0A7M7JRP3"/>
<dbReference type="RefSeq" id="XP_022656184.1">
    <property type="nucleotide sequence ID" value="XM_022800449.1"/>
</dbReference>
<comment type="subunit">
    <text evidence="15">Component of the ARISC complex. Component of the BRCA1-A complex. Component of the BRISC complex. Binds polyubiquitin.</text>
</comment>
<keyword evidence="3 15" id="KW-0963">Cytoplasm</keyword>
<evidence type="ECO:0000256" key="6">
    <source>
        <dbReference type="ARBA" id="ARBA00022737"/>
    </source>
</evidence>
<evidence type="ECO:0000256" key="9">
    <source>
        <dbReference type="ARBA" id="ARBA00022786"/>
    </source>
</evidence>
<dbReference type="GeneID" id="111248318"/>
<evidence type="ECO:0000256" key="12">
    <source>
        <dbReference type="ARBA" id="ARBA00023242"/>
    </source>
</evidence>
<dbReference type="AlphaFoldDB" id="A0A7M7JRP3"/>
<dbReference type="PANTHER" id="PTHR15189">
    <property type="entry name" value="BRISC AND BRCA1-A COMPLEX MEMBER 2"/>
    <property type="match status" value="1"/>
</dbReference>
<dbReference type="EnsemblMetazoa" id="XM_022800496">
    <property type="protein sequence ID" value="XP_022656231"/>
    <property type="gene ID" value="LOC111248318"/>
</dbReference>
<keyword evidence="10 15" id="KW-0156">Chromatin regulator</keyword>
<dbReference type="OrthoDB" id="538811at2759"/>
<dbReference type="RefSeq" id="XP_022656222.1">
    <property type="nucleotide sequence ID" value="XM_022800487.1"/>
</dbReference>
<dbReference type="PANTHER" id="PTHR15189:SF7">
    <property type="entry name" value="BRISC AND BRCA1-A COMPLEX MEMBER 2"/>
    <property type="match status" value="1"/>
</dbReference>
<evidence type="ECO:0000256" key="5">
    <source>
        <dbReference type="ARBA" id="ARBA00022703"/>
    </source>
</evidence>
<evidence type="ECO:0000313" key="17">
    <source>
        <dbReference type="Proteomes" id="UP000594260"/>
    </source>
</evidence>
<evidence type="ECO:0000313" key="16">
    <source>
        <dbReference type="EnsemblMetazoa" id="XP_022656184"/>
    </source>
</evidence>
<dbReference type="GO" id="GO:0070552">
    <property type="term" value="C:BRISC complex"/>
    <property type="evidence" value="ECO:0007669"/>
    <property type="project" value="UniProtKB-UniRule"/>
</dbReference>
<comment type="domain">
    <text evidence="15">Contains 2 ubiquitin-conjugating enzyme family-like (UEV-like) regions. These regions lack the critical Cys residues required for ubiquitination but retain the ability to bind ubiquitin.</text>
</comment>
<dbReference type="GO" id="GO:0007095">
    <property type="term" value="P:mitotic G2 DNA damage checkpoint signaling"/>
    <property type="evidence" value="ECO:0007669"/>
    <property type="project" value="UniProtKB-UniRule"/>
</dbReference>
<dbReference type="RefSeq" id="XP_022656194.1">
    <property type="nucleotide sequence ID" value="XM_022800459.1"/>
</dbReference>
<name>A0A7M7JRP3_VARDE</name>
<dbReference type="RefSeq" id="XP_022656205.1">
    <property type="nucleotide sequence ID" value="XM_022800470.1"/>
</dbReference>
<dbReference type="GO" id="GO:0005737">
    <property type="term" value="C:cytoplasm"/>
    <property type="evidence" value="ECO:0007669"/>
    <property type="project" value="UniProtKB-SubCell"/>
</dbReference>
<dbReference type="GO" id="GO:0006302">
    <property type="term" value="P:double-strand break repair"/>
    <property type="evidence" value="ECO:0007669"/>
    <property type="project" value="UniProtKB-UniRule"/>
</dbReference>
<keyword evidence="4 15" id="KW-0132">Cell division</keyword>
<keyword evidence="6" id="KW-0677">Repeat</keyword>
<dbReference type="RefSeq" id="XP_022656231.1">
    <property type="nucleotide sequence ID" value="XM_022800496.1"/>
</dbReference>
<dbReference type="Proteomes" id="UP000594260">
    <property type="component" value="Unplaced"/>
</dbReference>
<organism evidence="16 17">
    <name type="scientific">Varroa destructor</name>
    <name type="common">Honeybee mite</name>
    <dbReference type="NCBI Taxonomy" id="109461"/>
    <lineage>
        <taxon>Eukaryota</taxon>
        <taxon>Metazoa</taxon>
        <taxon>Ecdysozoa</taxon>
        <taxon>Arthropoda</taxon>
        <taxon>Chelicerata</taxon>
        <taxon>Arachnida</taxon>
        <taxon>Acari</taxon>
        <taxon>Parasitiformes</taxon>
        <taxon>Mesostigmata</taxon>
        <taxon>Gamasina</taxon>
        <taxon>Dermanyssoidea</taxon>
        <taxon>Varroidae</taxon>
        <taxon>Varroa</taxon>
    </lineage>
</organism>
<dbReference type="RefSeq" id="XP_022656213.1">
    <property type="nucleotide sequence ID" value="XM_022800478.1"/>
</dbReference>
<dbReference type="EnsemblMetazoa" id="XM_022800459">
    <property type="protein sequence ID" value="XP_022656194"/>
    <property type="gene ID" value="LOC111248318"/>
</dbReference>
<evidence type="ECO:0000256" key="2">
    <source>
        <dbReference type="ARBA" id="ARBA00019438"/>
    </source>
</evidence>
<evidence type="ECO:0000256" key="11">
    <source>
        <dbReference type="ARBA" id="ARBA00023204"/>
    </source>
</evidence>
<keyword evidence="13 15" id="KW-0131">Cell cycle</keyword>
<dbReference type="InterPro" id="IPR010358">
    <property type="entry name" value="BRE"/>
</dbReference>
<keyword evidence="9 15" id="KW-0833">Ubl conjugation pathway</keyword>
<dbReference type="CDD" id="cd23520">
    <property type="entry name" value="BRE-like"/>
    <property type="match status" value="1"/>
</dbReference>
<evidence type="ECO:0000256" key="15">
    <source>
        <dbReference type="RuleBase" id="RU368019"/>
    </source>
</evidence>
<keyword evidence="8 15" id="KW-0498">Mitosis</keyword>
<dbReference type="KEGG" id="vde:111248318"/>
<dbReference type="GO" id="GO:0045739">
    <property type="term" value="P:positive regulation of DNA repair"/>
    <property type="evidence" value="ECO:0007669"/>
    <property type="project" value="UniProtKB-UniRule"/>
</dbReference>
<dbReference type="GO" id="GO:0006325">
    <property type="term" value="P:chromatin organization"/>
    <property type="evidence" value="ECO:0007669"/>
    <property type="project" value="UniProtKB-UniRule"/>
</dbReference>
<comment type="subcellular location">
    <subcellularLocation>
        <location evidence="15">Cytoplasm</location>
    </subcellularLocation>
    <subcellularLocation>
        <location evidence="1 15">Nucleus</location>
    </subcellularLocation>
    <text evidence="15">Localizes at sites of DNA damage at double-strand breaks (DSBs).</text>
</comment>
<dbReference type="EnsemblMetazoa" id="XM_022800478">
    <property type="protein sequence ID" value="XP_022656213"/>
    <property type="gene ID" value="LOC111248318"/>
</dbReference>
<accession>A0A7M7JRP3</accession>
<evidence type="ECO:0000256" key="1">
    <source>
        <dbReference type="ARBA" id="ARBA00004123"/>
    </source>
</evidence>
<comment type="similarity">
    <text evidence="14 15">Belongs to the BABAM2 family.</text>
</comment>
<dbReference type="EnsemblMetazoa" id="XM_022800487">
    <property type="protein sequence ID" value="XP_022656222"/>
    <property type="gene ID" value="LOC111248318"/>
</dbReference>
<evidence type="ECO:0000256" key="13">
    <source>
        <dbReference type="ARBA" id="ARBA00023306"/>
    </source>
</evidence>
<sequence length="361" mass="41178">MRGDLHIDQDLYGLPVPLNERCRELANHRFFIHGREQQLVIESLTTGCGDLEAKTTKVDRFKLRWQHGNRGATSWWVILNSSKPEFAPDFIFNDGFLPQITKLPSLATWDVRRKNALVKVLEELISELILYELRQIPEGCRREYEHLLNSAYVDKRFCSASVPHGLSELADFWIRVYFDNDPVLFADLRCKLSGAMGRLCSLTLDMSPILKKALGQFGQDFSETSLERVVSKVYGEIAAGLEAEKRSMTHRREVLSAILTLQGDSLLEADIECFRHAHLLLKHGKVYIEVRIELPARFREGNDSIHVTAEDVYYMNCRCEKEVSVNSEAQINALEIAQIIMEETESITAATAHKVIELNSI</sequence>
<proteinExistence type="inferred from homology"/>
<dbReference type="GO" id="GO:0051301">
    <property type="term" value="P:cell division"/>
    <property type="evidence" value="ECO:0007669"/>
    <property type="project" value="UniProtKB-UniRule"/>
</dbReference>
<dbReference type="GO" id="GO:0010212">
    <property type="term" value="P:response to ionizing radiation"/>
    <property type="evidence" value="ECO:0007669"/>
    <property type="project" value="UniProtKB-UniRule"/>
</dbReference>
<dbReference type="EnsemblMetazoa" id="XM_022800470">
    <property type="protein sequence ID" value="XP_022656205"/>
    <property type="gene ID" value="LOC111248318"/>
</dbReference>